<accession>A0A2X0Z9M8</accession>
<evidence type="ECO:0000313" key="4">
    <source>
        <dbReference type="Proteomes" id="UP000251431"/>
    </source>
</evidence>
<dbReference type="PANTHER" id="PTHR37813:SF1">
    <property type="entry name" value="FELS-2 PROPHAGE PROTEIN"/>
    <property type="match status" value="1"/>
</dbReference>
<name>A0A2X0Z9M8_9BACI</name>
<feature type="transmembrane region" description="Helical" evidence="2">
    <location>
        <begin position="353"/>
        <end position="373"/>
    </location>
</feature>
<dbReference type="PANTHER" id="PTHR37813">
    <property type="entry name" value="FELS-2 PROPHAGE PROTEIN"/>
    <property type="match status" value="1"/>
</dbReference>
<sequence length="1044" mass="114027">MRTHTNIWNLNDGVKEANLQMRSFGEEIPKSLSDLLAKTDISTKQMQEWGKSVVAGGKEGAQAMGEVSDWLQTIEDDSLRNALAVAVFGTKAEDQGDNMIKIFQGVADAQDKTVQNQQTLQEAINTINADALVNIREALLKIVEALKPVLIAIAEFAAKIAQWVSDNAALTAAIVAIVAVVGILAGAFAALMPAIGGLVTAWPALATIIGAIASPITLVVAAIVGLGVALVAAYQNSETFRENVNNVFQAIRDVAVAVFETVASFIGEKIAQIKQFWDTEGAQILQAVQNVFNGIKAVIEFVMPAVKLIIETVWNAIKQVIDGALNVIMGAIKVFSGLFTGDFSKMWEGVKQIFKGAIDLVVGWMTLSFFGGIKTIVMNLAKTGVSVLKGMWDDIAKFFTSMGSKVSSTVSNFSTSVINFFKNLGTNASSTISNMVTSVINFVKNLSTNFVNTVSTMKTNVVKKMNEIKDGMIEKVKSLPEQFTGIGKDIINGLIKGISAMTANAIESITGVVDGVVNTAKKLLGIHSPSREFMKIGLWTGEGMVIGLNQSAPKVNAAMENIGNGILAVSKSYQEEYSNLIDEFNKKNEDKNDKTLEKIYKIQNNAAKKKRKLTQQELQEIALLEASYRDNKMKSEIDFQKKYKALVEKSEKEYLEVIKNYIADKKSLDELSLVEEAAIWEQSIELFAEGTRERITAQKEYQKAVEDINKQIVSINSEYQSKIQTISDNLIKQEEEATKAYTDALKNREQVLKSYAGTFDEFKIDLNRTGLELMTNLQGQVDGFKQWQAEFEKLSGRGINKELLEELSALGVKALPELTALNSMTDEQLSQYSALYQEKSQLAREQAETELSGMKMDTQVKIEEMRKTANDQLTKLNLEWQTKIKTVTQGTKSELSSLKQIGVDAGNGLLEGLSSTASALYAKAQEIANNIANTIAAALEIHSPSRVTMGFGVNINEGLIKGMEQSSGRLQRAMNSVYGSLASSAEKSVASKATIAQTPVSSTTSTSTIENHYHMTFTSPRALDPYETARMAKNALKEMGLQFS</sequence>
<reference evidence="3 4" key="1">
    <citation type="submission" date="2018-06" db="EMBL/GenBank/DDBJ databases">
        <authorList>
            <consortium name="Pathogen Informatics"/>
            <person name="Doyle S."/>
        </authorList>
    </citation>
    <scope>NUCLEOTIDE SEQUENCE [LARGE SCALE GENOMIC DNA]</scope>
    <source>
        <strain evidence="3 4">NCTC7582</strain>
    </source>
</reference>
<dbReference type="Proteomes" id="UP000251431">
    <property type="component" value="Unassembled WGS sequence"/>
</dbReference>
<feature type="coiled-coil region" evidence="1">
    <location>
        <begin position="698"/>
        <end position="736"/>
    </location>
</feature>
<evidence type="ECO:0000256" key="2">
    <source>
        <dbReference type="SAM" id="Phobius"/>
    </source>
</evidence>
<keyword evidence="1" id="KW-0175">Coiled coil</keyword>
<feature type="transmembrane region" description="Helical" evidence="2">
    <location>
        <begin position="201"/>
        <end position="234"/>
    </location>
</feature>
<dbReference type="SUPFAM" id="SSF48371">
    <property type="entry name" value="ARM repeat"/>
    <property type="match status" value="1"/>
</dbReference>
<evidence type="ECO:0000256" key="1">
    <source>
        <dbReference type="SAM" id="Coils"/>
    </source>
</evidence>
<dbReference type="InterPro" id="IPR016024">
    <property type="entry name" value="ARM-type_fold"/>
</dbReference>
<gene>
    <name evidence="3" type="ORF">NCTC7582_02143</name>
</gene>
<proteinExistence type="predicted"/>
<dbReference type="AlphaFoldDB" id="A0A2X0Z9M8"/>
<organism evidence="3 4">
    <name type="scientific">Lysinibacillus capsici</name>
    <dbReference type="NCBI Taxonomy" id="2115968"/>
    <lineage>
        <taxon>Bacteria</taxon>
        <taxon>Bacillati</taxon>
        <taxon>Bacillota</taxon>
        <taxon>Bacilli</taxon>
        <taxon>Bacillales</taxon>
        <taxon>Bacillaceae</taxon>
        <taxon>Lysinibacillus</taxon>
    </lineage>
</organism>
<keyword evidence="2" id="KW-0812">Transmembrane</keyword>
<dbReference type="EMBL" id="UAQE01000001">
    <property type="protein sequence ID" value="SPT99251.1"/>
    <property type="molecule type" value="Genomic_DNA"/>
</dbReference>
<evidence type="ECO:0000313" key="3">
    <source>
        <dbReference type="EMBL" id="SPT99251.1"/>
    </source>
</evidence>
<protein>
    <submittedName>
        <fullName evidence="3">Phage-like protein</fullName>
    </submittedName>
</protein>
<feature type="transmembrane region" description="Helical" evidence="2">
    <location>
        <begin position="169"/>
        <end position="195"/>
    </location>
</feature>
<keyword evidence="2" id="KW-0472">Membrane</keyword>
<keyword evidence="2" id="KW-1133">Transmembrane helix</keyword>